<keyword evidence="1" id="KW-0732">Signal</keyword>
<reference evidence="2" key="2">
    <citation type="submission" date="2022-06" db="UniProtKB">
        <authorList>
            <consortium name="EnsemblMetazoa"/>
        </authorList>
    </citation>
    <scope>IDENTIFICATION</scope>
    <source>
        <strain evidence="2">PS312</strain>
    </source>
</reference>
<organism evidence="2 3">
    <name type="scientific">Pristionchus pacificus</name>
    <name type="common">Parasitic nematode worm</name>
    <dbReference type="NCBI Taxonomy" id="54126"/>
    <lineage>
        <taxon>Eukaryota</taxon>
        <taxon>Metazoa</taxon>
        <taxon>Ecdysozoa</taxon>
        <taxon>Nematoda</taxon>
        <taxon>Chromadorea</taxon>
        <taxon>Rhabditida</taxon>
        <taxon>Rhabditina</taxon>
        <taxon>Diplogasteromorpha</taxon>
        <taxon>Diplogasteroidea</taxon>
        <taxon>Neodiplogasteridae</taxon>
        <taxon>Pristionchus</taxon>
    </lineage>
</organism>
<keyword evidence="3" id="KW-1185">Reference proteome</keyword>
<protein>
    <submittedName>
        <fullName evidence="2">Uncharacterized protein</fullName>
    </submittedName>
</protein>
<reference evidence="3" key="1">
    <citation type="journal article" date="2008" name="Nat. Genet.">
        <title>The Pristionchus pacificus genome provides a unique perspective on nematode lifestyle and parasitism.</title>
        <authorList>
            <person name="Dieterich C."/>
            <person name="Clifton S.W."/>
            <person name="Schuster L.N."/>
            <person name="Chinwalla A."/>
            <person name="Delehaunty K."/>
            <person name="Dinkelacker I."/>
            <person name="Fulton L."/>
            <person name="Fulton R."/>
            <person name="Godfrey J."/>
            <person name="Minx P."/>
            <person name="Mitreva M."/>
            <person name="Roeseler W."/>
            <person name="Tian H."/>
            <person name="Witte H."/>
            <person name="Yang S.P."/>
            <person name="Wilson R.K."/>
            <person name="Sommer R.J."/>
        </authorList>
    </citation>
    <scope>NUCLEOTIDE SEQUENCE [LARGE SCALE GENOMIC DNA]</scope>
    <source>
        <strain evidence="3">PS312</strain>
    </source>
</reference>
<dbReference type="EnsemblMetazoa" id="PPA47010.1">
    <property type="protein sequence ID" value="PPA47010.1"/>
    <property type="gene ID" value="WBGene00304863"/>
</dbReference>
<gene>
    <name evidence="2" type="primary">WBGene00304863</name>
</gene>
<dbReference type="PANTHER" id="PTHR34721:SF3">
    <property type="entry name" value="ACTIVIN_RECP DOMAIN-CONTAINING PROTEIN-RELATED"/>
    <property type="match status" value="1"/>
</dbReference>
<evidence type="ECO:0000313" key="3">
    <source>
        <dbReference type="Proteomes" id="UP000005239"/>
    </source>
</evidence>
<dbReference type="SUPFAM" id="SSF57302">
    <property type="entry name" value="Snake toxin-like"/>
    <property type="match status" value="1"/>
</dbReference>
<evidence type="ECO:0000313" key="2">
    <source>
        <dbReference type="EnsemblMetazoa" id="PPA47010.1"/>
    </source>
</evidence>
<accession>A0A8R1V2X1</accession>
<dbReference type="PANTHER" id="PTHR34721">
    <property type="entry name" value="PROTEIN CBG09734"/>
    <property type="match status" value="1"/>
</dbReference>
<dbReference type="AlphaFoldDB" id="A0A8R1V2X1"/>
<feature type="signal peptide" evidence="1">
    <location>
        <begin position="1"/>
        <end position="16"/>
    </location>
</feature>
<sequence>MRFAFLLLVSIPVSISIKCYIGEGAGDNNQGFYLTLPCGDDNAYCYKLDLYMAGLHTVTKSCGYSDLCPSKGCHSTTGGTECCCKGDLCNPAASNSSLVSAMTAAAAVWLRL</sequence>
<evidence type="ECO:0000256" key="1">
    <source>
        <dbReference type="SAM" id="SignalP"/>
    </source>
</evidence>
<dbReference type="OMA" id="TECCCKG"/>
<dbReference type="Proteomes" id="UP000005239">
    <property type="component" value="Unassembled WGS sequence"/>
</dbReference>
<proteinExistence type="predicted"/>
<dbReference type="CDD" id="cd00117">
    <property type="entry name" value="TFP"/>
    <property type="match status" value="1"/>
</dbReference>
<feature type="chain" id="PRO_5035880224" evidence="1">
    <location>
        <begin position="17"/>
        <end position="112"/>
    </location>
</feature>
<dbReference type="InterPro" id="IPR045860">
    <property type="entry name" value="Snake_toxin-like_sf"/>
</dbReference>
<name>A0A8R1V2X1_PRIPA</name>